<accession>A0A811VGG0</accession>
<sequence>AALTLVYFEFDEFAHALQRKHPLKGRSKREMWNDTLAERRNMVLEALTHICCTAQ</sequence>
<dbReference type="Proteomes" id="UP000606786">
    <property type="component" value="Unassembled WGS sequence"/>
</dbReference>
<gene>
    <name evidence="1" type="ORF">CCAP1982_LOCUS22081</name>
</gene>
<keyword evidence="2" id="KW-1185">Reference proteome</keyword>
<evidence type="ECO:0000313" key="1">
    <source>
        <dbReference type="EMBL" id="CAD7014074.1"/>
    </source>
</evidence>
<organism evidence="1 2">
    <name type="scientific">Ceratitis capitata</name>
    <name type="common">Mediterranean fruit fly</name>
    <name type="synonym">Tephritis capitata</name>
    <dbReference type="NCBI Taxonomy" id="7213"/>
    <lineage>
        <taxon>Eukaryota</taxon>
        <taxon>Metazoa</taxon>
        <taxon>Ecdysozoa</taxon>
        <taxon>Arthropoda</taxon>
        <taxon>Hexapoda</taxon>
        <taxon>Insecta</taxon>
        <taxon>Pterygota</taxon>
        <taxon>Neoptera</taxon>
        <taxon>Endopterygota</taxon>
        <taxon>Diptera</taxon>
        <taxon>Brachycera</taxon>
        <taxon>Muscomorpha</taxon>
        <taxon>Tephritoidea</taxon>
        <taxon>Tephritidae</taxon>
        <taxon>Ceratitis</taxon>
        <taxon>Ceratitis</taxon>
    </lineage>
</organism>
<dbReference type="AlphaFoldDB" id="A0A811VGG0"/>
<reference evidence="1" key="1">
    <citation type="submission" date="2020-11" db="EMBL/GenBank/DDBJ databases">
        <authorList>
            <person name="Whitehead M."/>
        </authorList>
    </citation>
    <scope>NUCLEOTIDE SEQUENCE</scope>
    <source>
        <strain evidence="1">EGII</strain>
    </source>
</reference>
<name>A0A811VGG0_CERCA</name>
<comment type="caution">
    <text evidence="1">The sequence shown here is derived from an EMBL/GenBank/DDBJ whole genome shotgun (WGS) entry which is preliminary data.</text>
</comment>
<evidence type="ECO:0000313" key="2">
    <source>
        <dbReference type="Proteomes" id="UP000606786"/>
    </source>
</evidence>
<feature type="non-terminal residue" evidence="1">
    <location>
        <position position="1"/>
    </location>
</feature>
<protein>
    <submittedName>
        <fullName evidence="1">(Mediterranean fruit fly) hypothetical protein</fullName>
    </submittedName>
</protein>
<proteinExistence type="predicted"/>
<dbReference type="EMBL" id="CAJHJT010000056">
    <property type="protein sequence ID" value="CAD7014074.1"/>
    <property type="molecule type" value="Genomic_DNA"/>
</dbReference>